<feature type="compositionally biased region" description="Low complexity" evidence="1">
    <location>
        <begin position="131"/>
        <end position="183"/>
    </location>
</feature>
<dbReference type="EMBL" id="OU893353">
    <property type="protein sequence ID" value="CAG9790538.1"/>
    <property type="molecule type" value="Genomic_DNA"/>
</dbReference>
<feature type="compositionally biased region" description="Polar residues" evidence="1">
    <location>
        <begin position="68"/>
        <end position="91"/>
    </location>
</feature>
<dbReference type="AlphaFoldDB" id="A0A9N9R5H7"/>
<evidence type="ECO:0000256" key="1">
    <source>
        <dbReference type="SAM" id="MobiDB-lite"/>
    </source>
</evidence>
<protein>
    <submittedName>
        <fullName evidence="2">Uncharacterized protein</fullName>
    </submittedName>
</protein>
<feature type="region of interest" description="Disordered" evidence="1">
    <location>
        <begin position="38"/>
        <end position="91"/>
    </location>
</feature>
<sequence length="250" mass="26375">MIWSEQKDNVSDCYFCQTSIKGINHKSRHTVNYPNLQSAQRPIPHRDDLPVPQPPVNTDDVIDEENVSENSDSDPTFEPSTSNTAPHFVNQNDLNDLIGSALSFPECSSNNDNDGNKNYDCDSGNDDGYANSNGNLDNGNNDGNGNNNNGNNGNGDNSNGNNGNGNNNNGNGDNNNKNNGNGDNKSKDNNNKPKPKCISGKGTGLGRLLGDALTGVRLLVDVGGALDATVSGLGGVVKVLGDNLASKFII</sequence>
<name>A0A9N9R5H7_9NEOP</name>
<proteinExistence type="predicted"/>
<reference evidence="2" key="1">
    <citation type="submission" date="2021-12" db="EMBL/GenBank/DDBJ databases">
        <authorList>
            <person name="King R."/>
        </authorList>
    </citation>
    <scope>NUCLEOTIDE SEQUENCE</scope>
</reference>
<organism evidence="2 3">
    <name type="scientific">Diatraea saccharalis</name>
    <name type="common">sugarcane borer</name>
    <dbReference type="NCBI Taxonomy" id="40085"/>
    <lineage>
        <taxon>Eukaryota</taxon>
        <taxon>Metazoa</taxon>
        <taxon>Ecdysozoa</taxon>
        <taxon>Arthropoda</taxon>
        <taxon>Hexapoda</taxon>
        <taxon>Insecta</taxon>
        <taxon>Pterygota</taxon>
        <taxon>Neoptera</taxon>
        <taxon>Endopterygota</taxon>
        <taxon>Lepidoptera</taxon>
        <taxon>Glossata</taxon>
        <taxon>Ditrysia</taxon>
        <taxon>Pyraloidea</taxon>
        <taxon>Crambidae</taxon>
        <taxon>Crambinae</taxon>
        <taxon>Diatraea</taxon>
    </lineage>
</organism>
<gene>
    <name evidence="2" type="ORF">DIATSA_LOCUS8204</name>
</gene>
<evidence type="ECO:0000313" key="3">
    <source>
        <dbReference type="Proteomes" id="UP001153714"/>
    </source>
</evidence>
<keyword evidence="3" id="KW-1185">Reference proteome</keyword>
<dbReference type="Proteomes" id="UP001153714">
    <property type="component" value="Chromosome 22"/>
</dbReference>
<feature type="region of interest" description="Disordered" evidence="1">
    <location>
        <begin position="118"/>
        <end position="202"/>
    </location>
</feature>
<accession>A0A9N9R5H7</accession>
<reference evidence="2" key="2">
    <citation type="submission" date="2022-10" db="EMBL/GenBank/DDBJ databases">
        <authorList>
            <consortium name="ENA_rothamsted_submissions"/>
            <consortium name="culmorum"/>
            <person name="King R."/>
        </authorList>
    </citation>
    <scope>NUCLEOTIDE SEQUENCE</scope>
</reference>
<dbReference type="OrthoDB" id="8063408at2759"/>
<evidence type="ECO:0000313" key="2">
    <source>
        <dbReference type="EMBL" id="CAG9790538.1"/>
    </source>
</evidence>